<comment type="caution">
    <text evidence="1">The sequence shown here is derived from an EMBL/GenBank/DDBJ whole genome shotgun (WGS) entry which is preliminary data.</text>
</comment>
<proteinExistence type="predicted"/>
<accession>A0A0F9G3U8</accession>
<gene>
    <name evidence="1" type="ORF">LCGC14_1875970</name>
</gene>
<reference evidence="1" key="1">
    <citation type="journal article" date="2015" name="Nature">
        <title>Complex archaea that bridge the gap between prokaryotes and eukaryotes.</title>
        <authorList>
            <person name="Spang A."/>
            <person name="Saw J.H."/>
            <person name="Jorgensen S.L."/>
            <person name="Zaremba-Niedzwiedzka K."/>
            <person name="Martijn J."/>
            <person name="Lind A.E."/>
            <person name="van Eijk R."/>
            <person name="Schleper C."/>
            <person name="Guy L."/>
            <person name="Ettema T.J."/>
        </authorList>
    </citation>
    <scope>NUCLEOTIDE SEQUENCE</scope>
</reference>
<organism evidence="1">
    <name type="scientific">marine sediment metagenome</name>
    <dbReference type="NCBI Taxonomy" id="412755"/>
    <lineage>
        <taxon>unclassified sequences</taxon>
        <taxon>metagenomes</taxon>
        <taxon>ecological metagenomes</taxon>
    </lineage>
</organism>
<dbReference type="EMBL" id="LAZR01019225">
    <property type="protein sequence ID" value="KKL93308.1"/>
    <property type="molecule type" value="Genomic_DNA"/>
</dbReference>
<sequence length="82" mass="8614">MKHAIAVTAIVALVLSLSGTAHAALLTSAYRAKIIELGAIHYWEFDQTVADVASNGVKDSIGTLTGTNNGVTFDRANVQNTQ</sequence>
<feature type="non-terminal residue" evidence="1">
    <location>
        <position position="82"/>
    </location>
</feature>
<name>A0A0F9G3U8_9ZZZZ</name>
<protein>
    <submittedName>
        <fullName evidence="1">Uncharacterized protein</fullName>
    </submittedName>
</protein>
<dbReference type="AlphaFoldDB" id="A0A0F9G3U8"/>
<evidence type="ECO:0000313" key="1">
    <source>
        <dbReference type="EMBL" id="KKL93308.1"/>
    </source>
</evidence>